<dbReference type="InterPro" id="IPR008930">
    <property type="entry name" value="Terpenoid_cyclase/PrenylTrfase"/>
</dbReference>
<protein>
    <recommendedName>
        <fullName evidence="1">CARDB domain-containing protein</fullName>
    </recommendedName>
</protein>
<dbReference type="InterPro" id="IPR013783">
    <property type="entry name" value="Ig-like_fold"/>
</dbReference>
<reference evidence="2" key="1">
    <citation type="submission" date="2018-05" db="EMBL/GenBank/DDBJ databases">
        <authorList>
            <person name="Lanie J.A."/>
            <person name="Ng W.-L."/>
            <person name="Kazmierczak K.M."/>
            <person name="Andrzejewski T.M."/>
            <person name="Davidsen T.M."/>
            <person name="Wayne K.J."/>
            <person name="Tettelin H."/>
            <person name="Glass J.I."/>
            <person name="Rusch D."/>
            <person name="Podicherti R."/>
            <person name="Tsui H.-C.T."/>
            <person name="Winkler M.E."/>
        </authorList>
    </citation>
    <scope>NUCLEOTIDE SEQUENCE</scope>
</reference>
<dbReference type="Gene3D" id="1.50.10.20">
    <property type="match status" value="1"/>
</dbReference>
<dbReference type="InterPro" id="IPR011635">
    <property type="entry name" value="CARDB"/>
</dbReference>
<feature type="domain" description="CARDB" evidence="1">
    <location>
        <begin position="498"/>
        <end position="596"/>
    </location>
</feature>
<dbReference type="CDD" id="cd00688">
    <property type="entry name" value="ISOPREN_C2_like"/>
    <property type="match status" value="1"/>
</dbReference>
<dbReference type="EMBL" id="UINC01020731">
    <property type="protein sequence ID" value="SVA86776.1"/>
    <property type="molecule type" value="Genomic_DNA"/>
</dbReference>
<proteinExistence type="predicted"/>
<accession>A0A381ZBW6</accession>
<sequence>MGKYCVFLMLLFLAVGAYPQADNVPLPNFRGTQNSINFSNPHPVEGEEITISISVQNTGKASPTLNEDLIVILFEGDPEENPLQIMCRQVLIGLDVDQKKTIRTRWKPPVGLTTIYAVINPSQSKKYIRESDLTDNVVSASLVASSRQFPHATSEQIRNAINRGIEWIKSQRGRHSRLCSQCGTENQIVMGCVICGATLKGLPEDLIAGPAWDFGEDSRQETAIGLLTLLTAGVAVEDVVVQEGLDFLIAQDWNNFAVYQFAIILPTLVATNDQKYRQRAQFAVDQIVKKQLSGENDEFSDSRDDGGWGYGATADGAHMNMVIYALYAAKQWGLEIPQETWRRAEKWIRRNQVETGGWLYNLVDDGSPWADGVYGSMTATGLWALRACGVPIEDPQIQKGLAWIKEYWTLTRNPGALSWHYYYLLSLQRFADIPPKLDQLLGHDWYQEIADMLVAEQQTNGQWVDSYAYFPTTCFALMFLTRSLPKSIKPNLGLVKRSLRVSPPSPRVGEPMRLSVTVTNTGSPLDAIGEIGFFDGDLNRKGDRIAWQHVIFTPNLDETTVSVDWIAKKAGDHQIHITIDPQQQIEDIDRSNNNISQSIRIRPKSAEAIDPTTQIQKISDSLYQIGDVLVETVEQEVTINGTINIVNSDTILEFFASGILGKTHESLIILEAEPIHVQVALLRLGMNPGMNLTVQGDPHPPKGDSAEIWIEWQRQDQTVRYRAEELVWNSITDKRMQHTDWIMTGARIINNQFTAQLFHNVIALYRDPDSIFNHPFIDGTDDRTFRVNNEIIPPKGTKVKVIIKPT</sequence>
<dbReference type="Pfam" id="PF07705">
    <property type="entry name" value="CARDB"/>
    <property type="match status" value="1"/>
</dbReference>
<dbReference type="Gene3D" id="2.60.40.10">
    <property type="entry name" value="Immunoglobulins"/>
    <property type="match status" value="2"/>
</dbReference>
<dbReference type="InterPro" id="IPR047750">
    <property type="entry name" value="YdjY-like"/>
</dbReference>
<evidence type="ECO:0000313" key="2">
    <source>
        <dbReference type="EMBL" id="SVA86776.1"/>
    </source>
</evidence>
<evidence type="ECO:0000259" key="1">
    <source>
        <dbReference type="Pfam" id="PF07705"/>
    </source>
</evidence>
<dbReference type="SUPFAM" id="SSF48239">
    <property type="entry name" value="Terpenoid cyclases/Protein prenyltransferases"/>
    <property type="match status" value="1"/>
</dbReference>
<name>A0A381ZBW6_9ZZZZ</name>
<dbReference type="NCBIfam" id="NF040466">
    <property type="entry name" value="ydjY_domain"/>
    <property type="match status" value="1"/>
</dbReference>
<gene>
    <name evidence="2" type="ORF">METZ01_LOCUS139630</name>
</gene>
<organism evidence="2">
    <name type="scientific">marine metagenome</name>
    <dbReference type="NCBI Taxonomy" id="408172"/>
    <lineage>
        <taxon>unclassified sequences</taxon>
        <taxon>metagenomes</taxon>
        <taxon>ecological metagenomes</taxon>
    </lineage>
</organism>
<dbReference type="AlphaFoldDB" id="A0A381ZBW6"/>